<comment type="caution">
    <text evidence="2">The sequence shown here is derived from an EMBL/GenBank/DDBJ whole genome shotgun (WGS) entry which is preliminary data.</text>
</comment>
<organism evidence="2 3">
    <name type="scientific">Massilia psychrophila</name>
    <dbReference type="NCBI Taxonomy" id="1603353"/>
    <lineage>
        <taxon>Bacteria</taxon>
        <taxon>Pseudomonadati</taxon>
        <taxon>Pseudomonadota</taxon>
        <taxon>Betaproteobacteria</taxon>
        <taxon>Burkholderiales</taxon>
        <taxon>Oxalobacteraceae</taxon>
        <taxon>Telluria group</taxon>
        <taxon>Massilia</taxon>
    </lineage>
</organism>
<dbReference type="EMBL" id="PDOB01000026">
    <property type="protein sequence ID" value="PIL38949.1"/>
    <property type="molecule type" value="Genomic_DNA"/>
</dbReference>
<protein>
    <submittedName>
        <fullName evidence="2">Uncharacterized protein</fullName>
    </submittedName>
</protein>
<reference evidence="2 3" key="1">
    <citation type="submission" date="2017-10" db="EMBL/GenBank/DDBJ databases">
        <title>Massilia psychrophilum sp. nov., a novel purple-pigmented bacterium isolated from Tianshan glacier, Xinjiang Municipality, China.</title>
        <authorList>
            <person name="Wang H."/>
        </authorList>
    </citation>
    <scope>NUCLEOTIDE SEQUENCE [LARGE SCALE GENOMIC DNA]</scope>
    <source>
        <strain evidence="2 3">JCM 30813</strain>
    </source>
</reference>
<name>A0A2G8SYS8_9BURK</name>
<keyword evidence="3" id="KW-1185">Reference proteome</keyword>
<dbReference type="Proteomes" id="UP000228593">
    <property type="component" value="Unassembled WGS sequence"/>
</dbReference>
<feature type="region of interest" description="Disordered" evidence="1">
    <location>
        <begin position="98"/>
        <end position="149"/>
    </location>
</feature>
<accession>A0A2G8SYS8</accession>
<dbReference type="AlphaFoldDB" id="A0A2G8SYS8"/>
<sequence length="149" mass="14362">MATFATLAAWAGAASAVLPPPTPAQAQAQAAKKAAADAQSKKDKLLLLARMDALSNAWRDKAGANGWKLNPPTALAAPGVGTDAGGAAAAGMAAISAPATQSGPSGQPAGVLTTTGANAPIRSEKSGTAAPSADVKPAPSPAATTVKTR</sequence>
<evidence type="ECO:0000313" key="2">
    <source>
        <dbReference type="EMBL" id="PIL38949.1"/>
    </source>
</evidence>
<proteinExistence type="predicted"/>
<gene>
    <name evidence="2" type="ORF">CR103_15515</name>
</gene>
<evidence type="ECO:0000313" key="3">
    <source>
        <dbReference type="Proteomes" id="UP000228593"/>
    </source>
</evidence>
<evidence type="ECO:0000256" key="1">
    <source>
        <dbReference type="SAM" id="MobiDB-lite"/>
    </source>
</evidence>